<evidence type="ECO:0000259" key="1">
    <source>
        <dbReference type="Pfam" id="PF09836"/>
    </source>
</evidence>
<name>A0A840MV74_9BRAD</name>
<sequence length="262" mass="27754">MPSLAELQRGFAAALIDPALPAPAGVVGPDGKPSSRRFAVYRNNVIVGLTQTLRDAYPAVHCIVGSEFFLALARAFVVGDLPRSPMLFDYGAGLPDFIDQVEPASVLPYLADVARIERAWIEAYHSAESTPVGPSAFAEIDPDRLPAMSLVLHPSVRVVRSRFPALTIWQMNVEGGVPGPVDLAAGGENALVVRPDADVEVRSIPDGSPEFIHALASGRSVLAAFEQALVADPGFDLAANLTDIIQVGAVIGFETAREPLKP</sequence>
<evidence type="ECO:0000313" key="2">
    <source>
        <dbReference type="EMBL" id="MBB5051823.1"/>
    </source>
</evidence>
<accession>A0A840MV74</accession>
<dbReference type="RefSeq" id="WP_184083879.1">
    <property type="nucleotide sequence ID" value="NZ_JACHIJ010000002.1"/>
</dbReference>
<comment type="caution">
    <text evidence="2">The sequence shown here is derived from an EMBL/GenBank/DDBJ whole genome shotgun (WGS) entry which is preliminary data.</text>
</comment>
<protein>
    <recommendedName>
        <fullName evidence="1">Putative DNA-binding domain-containing protein</fullName>
    </recommendedName>
</protein>
<dbReference type="Gene3D" id="1.10.150.690">
    <property type="entry name" value="DUF2063"/>
    <property type="match status" value="1"/>
</dbReference>
<dbReference type="EMBL" id="JACHIJ010000002">
    <property type="protein sequence ID" value="MBB5051823.1"/>
    <property type="molecule type" value="Genomic_DNA"/>
</dbReference>
<gene>
    <name evidence="2" type="ORF">HNQ36_001777</name>
</gene>
<evidence type="ECO:0000313" key="3">
    <source>
        <dbReference type="Proteomes" id="UP000521227"/>
    </source>
</evidence>
<feature type="domain" description="Putative DNA-binding" evidence="1">
    <location>
        <begin position="6"/>
        <end position="98"/>
    </location>
</feature>
<organism evidence="2 3">
    <name type="scientific">Afipia massiliensis</name>
    <dbReference type="NCBI Taxonomy" id="211460"/>
    <lineage>
        <taxon>Bacteria</taxon>
        <taxon>Pseudomonadati</taxon>
        <taxon>Pseudomonadota</taxon>
        <taxon>Alphaproteobacteria</taxon>
        <taxon>Hyphomicrobiales</taxon>
        <taxon>Nitrobacteraceae</taxon>
        <taxon>Afipia</taxon>
    </lineage>
</organism>
<dbReference type="InterPro" id="IPR044922">
    <property type="entry name" value="DUF2063_N_sf"/>
</dbReference>
<dbReference type="AlphaFoldDB" id="A0A840MV74"/>
<dbReference type="Proteomes" id="UP000521227">
    <property type="component" value="Unassembled WGS sequence"/>
</dbReference>
<dbReference type="Pfam" id="PF09836">
    <property type="entry name" value="DUF2063"/>
    <property type="match status" value="1"/>
</dbReference>
<reference evidence="2 3" key="1">
    <citation type="submission" date="2020-08" db="EMBL/GenBank/DDBJ databases">
        <title>Genomic Encyclopedia of Type Strains, Phase IV (KMG-IV): sequencing the most valuable type-strain genomes for metagenomic binning, comparative biology and taxonomic classification.</title>
        <authorList>
            <person name="Goeker M."/>
        </authorList>
    </citation>
    <scope>NUCLEOTIDE SEQUENCE [LARGE SCALE GENOMIC DNA]</scope>
    <source>
        <strain evidence="2 3">DSM 17498</strain>
    </source>
</reference>
<proteinExistence type="predicted"/>
<dbReference type="InterPro" id="IPR018640">
    <property type="entry name" value="DUF2063"/>
</dbReference>